<evidence type="ECO:0000256" key="2">
    <source>
        <dbReference type="ARBA" id="ARBA00023012"/>
    </source>
</evidence>
<dbReference type="InterPro" id="IPR016032">
    <property type="entry name" value="Sig_transdc_resp-reg_C-effctor"/>
</dbReference>
<keyword evidence="2" id="KW-0902">Two-component regulatory system</keyword>
<dbReference type="Gene3D" id="1.10.10.10">
    <property type="entry name" value="Winged helix-like DNA-binding domain superfamily/Winged helix DNA-binding domain"/>
    <property type="match status" value="1"/>
</dbReference>
<keyword evidence="5" id="KW-0804">Transcription</keyword>
<dbReference type="GO" id="GO:0006355">
    <property type="term" value="P:regulation of DNA-templated transcription"/>
    <property type="evidence" value="ECO:0007669"/>
    <property type="project" value="InterPro"/>
</dbReference>
<dbReference type="Gene3D" id="1.25.40.10">
    <property type="entry name" value="Tetratricopeptide repeat domain"/>
    <property type="match status" value="1"/>
</dbReference>
<evidence type="ECO:0000256" key="3">
    <source>
        <dbReference type="ARBA" id="ARBA00023015"/>
    </source>
</evidence>
<reference evidence="8 9" key="1">
    <citation type="submission" date="2020-08" db="EMBL/GenBank/DDBJ databases">
        <title>A novel species.</title>
        <authorList>
            <person name="Gao J."/>
        </authorList>
    </citation>
    <scope>NUCLEOTIDE SEQUENCE [LARGE SCALE GENOMIC DNA]</scope>
    <source>
        <strain evidence="8 9">CRXT-G-22</strain>
    </source>
</reference>
<keyword evidence="9" id="KW-1185">Reference proteome</keyword>
<protein>
    <submittedName>
        <fullName evidence="8">AfsR/SARP family transcriptional regulator</fullName>
    </submittedName>
</protein>
<sequence length="273" mass="30699">MDVRILGPLALTEHNRDATPSARKPKQLISLLLLNEGRVVSTDSLISEIWDTRPPRSVQTTLQTYVVQVRKLLSQALQIPVGKVARDVLLTRNGGYTLVLRDANFDLYRFRSLEQAGMGAFEEGDDENAAGIFGQALALWRGNALADVEVGRMLEPEVARLEQSRLTVVECRLEIELRRGRHRQSLSELASLTARYDDNENLHALYMLALYRSGHRGKALEKYRSFHKWMRDELGLEPSPRLQRLHHAVLDGDPALDEEAARADLSAVLSGRA</sequence>
<evidence type="ECO:0000313" key="8">
    <source>
        <dbReference type="EMBL" id="QNP74679.1"/>
    </source>
</evidence>
<dbReference type="InterPro" id="IPR001867">
    <property type="entry name" value="OmpR/PhoB-type_DNA-bd"/>
</dbReference>
<feature type="DNA-binding region" description="OmpR/PhoB-type" evidence="6">
    <location>
        <begin position="1"/>
        <end position="100"/>
    </location>
</feature>
<evidence type="ECO:0000256" key="6">
    <source>
        <dbReference type="PROSITE-ProRule" id="PRU01091"/>
    </source>
</evidence>
<keyword evidence="3" id="KW-0805">Transcription regulation</keyword>
<dbReference type="RefSeq" id="WP_187751603.1">
    <property type="nucleotide sequence ID" value="NZ_CP060828.1"/>
</dbReference>
<evidence type="ECO:0000256" key="1">
    <source>
        <dbReference type="ARBA" id="ARBA00005820"/>
    </source>
</evidence>
<dbReference type="EMBL" id="CP060828">
    <property type="protein sequence ID" value="QNP74679.1"/>
    <property type="molecule type" value="Genomic_DNA"/>
</dbReference>
<dbReference type="KEGG" id="sroi:IAG44_38005"/>
<dbReference type="SUPFAM" id="SSF48452">
    <property type="entry name" value="TPR-like"/>
    <property type="match status" value="1"/>
</dbReference>
<dbReference type="PANTHER" id="PTHR35807">
    <property type="entry name" value="TRANSCRIPTIONAL REGULATOR REDD-RELATED"/>
    <property type="match status" value="1"/>
</dbReference>
<name>A0A7H0IPG3_9ACTN</name>
<comment type="similarity">
    <text evidence="1">Belongs to the AfsR/DnrI/RedD regulatory family.</text>
</comment>
<evidence type="ECO:0000259" key="7">
    <source>
        <dbReference type="PROSITE" id="PS51755"/>
    </source>
</evidence>
<organism evidence="8 9">
    <name type="scientific">Streptomyces roseirectus</name>
    <dbReference type="NCBI Taxonomy" id="2768066"/>
    <lineage>
        <taxon>Bacteria</taxon>
        <taxon>Bacillati</taxon>
        <taxon>Actinomycetota</taxon>
        <taxon>Actinomycetes</taxon>
        <taxon>Kitasatosporales</taxon>
        <taxon>Streptomycetaceae</taxon>
        <taxon>Streptomyces</taxon>
    </lineage>
</organism>
<feature type="domain" description="OmpR/PhoB-type" evidence="7">
    <location>
        <begin position="1"/>
        <end position="100"/>
    </location>
</feature>
<keyword evidence="4 6" id="KW-0238">DNA-binding</keyword>
<dbReference type="GO" id="GO:0000160">
    <property type="term" value="P:phosphorelay signal transduction system"/>
    <property type="evidence" value="ECO:0007669"/>
    <property type="project" value="UniProtKB-KW"/>
</dbReference>
<evidence type="ECO:0000256" key="4">
    <source>
        <dbReference type="ARBA" id="ARBA00023125"/>
    </source>
</evidence>
<dbReference type="Pfam" id="PF00486">
    <property type="entry name" value="Trans_reg_C"/>
    <property type="match status" value="1"/>
</dbReference>
<accession>A0A7H0IPG3</accession>
<proteinExistence type="inferred from homology"/>
<dbReference type="PROSITE" id="PS51755">
    <property type="entry name" value="OMPR_PHOB"/>
    <property type="match status" value="1"/>
</dbReference>
<dbReference type="SMART" id="SM00862">
    <property type="entry name" value="Trans_reg_C"/>
    <property type="match status" value="1"/>
</dbReference>
<dbReference type="Pfam" id="PF03704">
    <property type="entry name" value="BTAD"/>
    <property type="match status" value="1"/>
</dbReference>
<dbReference type="InterPro" id="IPR051677">
    <property type="entry name" value="AfsR-DnrI-RedD_regulator"/>
</dbReference>
<dbReference type="CDD" id="cd15831">
    <property type="entry name" value="BTAD"/>
    <property type="match status" value="1"/>
</dbReference>
<evidence type="ECO:0000256" key="5">
    <source>
        <dbReference type="ARBA" id="ARBA00023163"/>
    </source>
</evidence>
<dbReference type="InterPro" id="IPR011990">
    <property type="entry name" value="TPR-like_helical_dom_sf"/>
</dbReference>
<dbReference type="AlphaFoldDB" id="A0A7H0IPG3"/>
<dbReference type="GO" id="GO:0003677">
    <property type="term" value="F:DNA binding"/>
    <property type="evidence" value="ECO:0007669"/>
    <property type="project" value="UniProtKB-UniRule"/>
</dbReference>
<dbReference type="SUPFAM" id="SSF46894">
    <property type="entry name" value="C-terminal effector domain of the bipartite response regulators"/>
    <property type="match status" value="1"/>
</dbReference>
<dbReference type="SMART" id="SM01043">
    <property type="entry name" value="BTAD"/>
    <property type="match status" value="1"/>
</dbReference>
<dbReference type="InterPro" id="IPR005158">
    <property type="entry name" value="BTAD"/>
</dbReference>
<dbReference type="PANTHER" id="PTHR35807:SF1">
    <property type="entry name" value="TRANSCRIPTIONAL REGULATOR REDD"/>
    <property type="match status" value="1"/>
</dbReference>
<dbReference type="Proteomes" id="UP000516052">
    <property type="component" value="Chromosome"/>
</dbReference>
<dbReference type="InterPro" id="IPR036388">
    <property type="entry name" value="WH-like_DNA-bd_sf"/>
</dbReference>
<gene>
    <name evidence="8" type="ORF">IAG44_38005</name>
</gene>
<evidence type="ECO:0000313" key="9">
    <source>
        <dbReference type="Proteomes" id="UP000516052"/>
    </source>
</evidence>